<dbReference type="InterPro" id="IPR049326">
    <property type="entry name" value="Rhodopsin_dom_fungi"/>
</dbReference>
<dbReference type="VEuPathDB" id="FungiDB:yc1106_07413"/>
<dbReference type="Proteomes" id="UP001056012">
    <property type="component" value="Chromosome 5"/>
</dbReference>
<feature type="transmembrane region" description="Helical" evidence="6">
    <location>
        <begin position="130"/>
        <end position="152"/>
    </location>
</feature>
<dbReference type="Pfam" id="PF20684">
    <property type="entry name" value="Fung_rhodopsin"/>
    <property type="match status" value="1"/>
</dbReference>
<feature type="transmembrane region" description="Helical" evidence="6">
    <location>
        <begin position="91"/>
        <end position="118"/>
    </location>
</feature>
<feature type="transmembrane region" description="Helical" evidence="6">
    <location>
        <begin position="261"/>
        <end position="283"/>
    </location>
</feature>
<feature type="transmembrane region" description="Helical" evidence="6">
    <location>
        <begin position="174"/>
        <end position="196"/>
    </location>
</feature>
<keyword evidence="3 6" id="KW-1133">Transmembrane helix</keyword>
<dbReference type="PANTHER" id="PTHR33048:SF57">
    <property type="entry name" value="INTEGRAL MEMBRANE PROTEIN-RELATED"/>
    <property type="match status" value="1"/>
</dbReference>
<dbReference type="GO" id="GO:0016020">
    <property type="term" value="C:membrane"/>
    <property type="evidence" value="ECO:0007669"/>
    <property type="project" value="UniProtKB-SubCell"/>
</dbReference>
<evidence type="ECO:0000256" key="6">
    <source>
        <dbReference type="SAM" id="Phobius"/>
    </source>
</evidence>
<evidence type="ECO:0000256" key="2">
    <source>
        <dbReference type="ARBA" id="ARBA00022692"/>
    </source>
</evidence>
<evidence type="ECO:0000256" key="5">
    <source>
        <dbReference type="ARBA" id="ARBA00038359"/>
    </source>
</evidence>
<dbReference type="AlphaFoldDB" id="A0A9Q9DVR8"/>
<feature type="domain" description="Rhodopsin" evidence="7">
    <location>
        <begin position="32"/>
        <end position="288"/>
    </location>
</feature>
<sequence>MHTTIPIENGQQMVVILTCSISIFIAFVAVALRLVAKKIRNRIDGSDYCIIVACLWNAALHGTGISLVTYGGFGFHTAEILQRFGPSTLTYFYKGIMTFSMLWNATMCFSKLSVLLMYSALIPTPTMIRTTIGFGAFIVVWCIANIMAAFLICRPLVRNWDFSVPGTCGSQPDFYFTMGIINLITDAVLIGLPMPYLYKLAMPMRKKLIAMALLSVGIGWVDLSTLSLLWLMRVYRTWAITIYRQTTLTNLNFADMTYEGVLATVLSGLEPAVAIVLACVPLMRPLFAKSRHSMDTDYQYGSSRQTTFTLKKNRSHGLDPTATFSELTDGTNSSQIELRPVEGVQRVCISSDEERSQQEKALSPRTISVERKWEVRRGNDLD</sequence>
<proteinExistence type="inferred from homology"/>
<name>A0A9Q9DVR8_CURCL</name>
<evidence type="ECO:0000256" key="4">
    <source>
        <dbReference type="ARBA" id="ARBA00023136"/>
    </source>
</evidence>
<dbReference type="InterPro" id="IPR052337">
    <property type="entry name" value="SAT4-like"/>
</dbReference>
<reference evidence="8" key="1">
    <citation type="submission" date="2021-12" db="EMBL/GenBank/DDBJ databases">
        <title>Curvularia clavata genome.</title>
        <authorList>
            <person name="Cao Y."/>
        </authorList>
    </citation>
    <scope>NUCLEOTIDE SEQUENCE</scope>
    <source>
        <strain evidence="8">Yc1106</strain>
    </source>
</reference>
<accession>A0A9Q9DVR8</accession>
<comment type="subcellular location">
    <subcellularLocation>
        <location evidence="1">Membrane</location>
        <topology evidence="1">Multi-pass membrane protein</topology>
    </subcellularLocation>
</comment>
<feature type="transmembrane region" description="Helical" evidence="6">
    <location>
        <begin position="48"/>
        <end position="71"/>
    </location>
</feature>
<feature type="transmembrane region" description="Helical" evidence="6">
    <location>
        <begin position="208"/>
        <end position="231"/>
    </location>
</feature>
<protein>
    <recommendedName>
        <fullName evidence="7">Rhodopsin domain-containing protein</fullName>
    </recommendedName>
</protein>
<organism evidence="8 9">
    <name type="scientific">Curvularia clavata</name>
    <dbReference type="NCBI Taxonomy" id="95742"/>
    <lineage>
        <taxon>Eukaryota</taxon>
        <taxon>Fungi</taxon>
        <taxon>Dikarya</taxon>
        <taxon>Ascomycota</taxon>
        <taxon>Pezizomycotina</taxon>
        <taxon>Dothideomycetes</taxon>
        <taxon>Pleosporomycetidae</taxon>
        <taxon>Pleosporales</taxon>
        <taxon>Pleosporineae</taxon>
        <taxon>Pleosporaceae</taxon>
        <taxon>Curvularia</taxon>
    </lineage>
</organism>
<feature type="transmembrane region" description="Helical" evidence="6">
    <location>
        <begin position="12"/>
        <end position="36"/>
    </location>
</feature>
<keyword evidence="9" id="KW-1185">Reference proteome</keyword>
<dbReference type="PANTHER" id="PTHR33048">
    <property type="entry name" value="PTH11-LIKE INTEGRAL MEMBRANE PROTEIN (AFU_ORTHOLOGUE AFUA_5G11245)"/>
    <property type="match status" value="1"/>
</dbReference>
<evidence type="ECO:0000256" key="3">
    <source>
        <dbReference type="ARBA" id="ARBA00022989"/>
    </source>
</evidence>
<gene>
    <name evidence="8" type="ORF">yc1106_07413</name>
</gene>
<dbReference type="OrthoDB" id="3934549at2759"/>
<keyword evidence="4 6" id="KW-0472">Membrane</keyword>
<evidence type="ECO:0000313" key="9">
    <source>
        <dbReference type="Proteomes" id="UP001056012"/>
    </source>
</evidence>
<dbReference type="EMBL" id="CP089278">
    <property type="protein sequence ID" value="USP80139.1"/>
    <property type="molecule type" value="Genomic_DNA"/>
</dbReference>
<evidence type="ECO:0000259" key="7">
    <source>
        <dbReference type="Pfam" id="PF20684"/>
    </source>
</evidence>
<evidence type="ECO:0000313" key="8">
    <source>
        <dbReference type="EMBL" id="USP80139.1"/>
    </source>
</evidence>
<keyword evidence="2 6" id="KW-0812">Transmembrane</keyword>
<evidence type="ECO:0000256" key="1">
    <source>
        <dbReference type="ARBA" id="ARBA00004141"/>
    </source>
</evidence>
<comment type="similarity">
    <text evidence="5">Belongs to the SAT4 family.</text>
</comment>